<dbReference type="EMBL" id="CP044331">
    <property type="protein sequence ID" value="QGM98274.1"/>
    <property type="molecule type" value="Genomic_DNA"/>
</dbReference>
<protein>
    <submittedName>
        <fullName evidence="3">HPF/RaiA family ribosome-associated protein</fullName>
    </submittedName>
</protein>
<evidence type="ECO:0000259" key="2">
    <source>
        <dbReference type="PROSITE" id="PS51857"/>
    </source>
</evidence>
<dbReference type="GO" id="GO:0003676">
    <property type="term" value="F:nucleic acid binding"/>
    <property type="evidence" value="ECO:0007669"/>
    <property type="project" value="InterPro"/>
</dbReference>
<dbReference type="InterPro" id="IPR011129">
    <property type="entry name" value="CSD"/>
</dbReference>
<dbReference type="PRINTS" id="PR00050">
    <property type="entry name" value="COLDSHOCK"/>
</dbReference>
<dbReference type="RefSeq" id="WP_016917974.1">
    <property type="nucleotide sequence ID" value="NZ_CP044331.1"/>
</dbReference>
<dbReference type="SMART" id="SM00357">
    <property type="entry name" value="CSP"/>
    <property type="match status" value="1"/>
</dbReference>
<dbReference type="Proteomes" id="UP000422569">
    <property type="component" value="Chromosome"/>
</dbReference>
<dbReference type="PROSITE" id="PS51857">
    <property type="entry name" value="CSD_2"/>
    <property type="match status" value="1"/>
</dbReference>
<dbReference type="InterPro" id="IPR036567">
    <property type="entry name" value="RHF-like"/>
</dbReference>
<proteinExistence type="predicted"/>
<reference evidence="3 4" key="1">
    <citation type="submission" date="2019-09" db="EMBL/GenBank/DDBJ databases">
        <title>Isolation and complete genome sequencing of Methylocystis species.</title>
        <authorList>
            <person name="Rumah B.L."/>
            <person name="Stead C.E."/>
            <person name="Stevens B.C."/>
            <person name="Minton N.P."/>
            <person name="Grosse-Honebrink A."/>
            <person name="Zhang Y."/>
        </authorList>
    </citation>
    <scope>NUCLEOTIDE SEQUENCE [LARGE SCALE GENOMIC DNA]</scope>
    <source>
        <strain evidence="3 4">BRCS2</strain>
    </source>
</reference>
<dbReference type="InterPro" id="IPR002059">
    <property type="entry name" value="CSP_DNA-bd"/>
</dbReference>
<organism evidence="3 4">
    <name type="scientific">Methylocystis parvus</name>
    <dbReference type="NCBI Taxonomy" id="134"/>
    <lineage>
        <taxon>Bacteria</taxon>
        <taxon>Pseudomonadati</taxon>
        <taxon>Pseudomonadota</taxon>
        <taxon>Alphaproteobacteria</taxon>
        <taxon>Hyphomicrobiales</taxon>
        <taxon>Methylocystaceae</taxon>
        <taxon>Methylocystis</taxon>
    </lineage>
</organism>
<dbReference type="Gene3D" id="3.30.160.100">
    <property type="entry name" value="Ribosome hibernation promotion factor-like"/>
    <property type="match status" value="1"/>
</dbReference>
<dbReference type="KEGG" id="mpar:F7D14_12830"/>
<dbReference type="InterPro" id="IPR012340">
    <property type="entry name" value="NA-bd_OB-fold"/>
</dbReference>
<feature type="region of interest" description="Disordered" evidence="1">
    <location>
        <begin position="157"/>
        <end position="188"/>
    </location>
</feature>
<evidence type="ECO:0000256" key="1">
    <source>
        <dbReference type="SAM" id="MobiDB-lite"/>
    </source>
</evidence>
<feature type="domain" description="CSD" evidence="2">
    <location>
        <begin position="117"/>
        <end position="181"/>
    </location>
</feature>
<sequence>METAPQIDFQGMEPSDAFRERILSHIARLEERFGRLTSCRVAVKAPGGRHKTGGLFDIRIYLSLPDERAVSVERTPHMDERFQHFEFALNDAFARAERQLQDEVSRMRGKIKHHAGPTVGLVTQVMREDGFGFIESADGREIYFHHNSVAEPGFDSLNPGDRVNFAEEEGEKGPQASRVTPLAERAPG</sequence>
<dbReference type="InterPro" id="IPR003489">
    <property type="entry name" value="RHF/RaiA"/>
</dbReference>
<dbReference type="SUPFAM" id="SSF50249">
    <property type="entry name" value="Nucleic acid-binding proteins"/>
    <property type="match status" value="1"/>
</dbReference>
<gene>
    <name evidence="3" type="ORF">F7D14_12830</name>
</gene>
<name>A0A6B8M349_9HYPH</name>
<dbReference type="Gene3D" id="2.40.50.140">
    <property type="entry name" value="Nucleic acid-binding proteins"/>
    <property type="match status" value="1"/>
</dbReference>
<evidence type="ECO:0000313" key="3">
    <source>
        <dbReference type="EMBL" id="QGM98274.1"/>
    </source>
</evidence>
<keyword evidence="4" id="KW-1185">Reference proteome</keyword>
<accession>A0A6B8M349</accession>
<evidence type="ECO:0000313" key="4">
    <source>
        <dbReference type="Proteomes" id="UP000422569"/>
    </source>
</evidence>
<dbReference type="Pfam" id="PF00313">
    <property type="entry name" value="CSD"/>
    <property type="match status" value="1"/>
</dbReference>
<dbReference type="AlphaFoldDB" id="A0A6B8M349"/>
<dbReference type="GO" id="GO:0005829">
    <property type="term" value="C:cytosol"/>
    <property type="evidence" value="ECO:0007669"/>
    <property type="project" value="UniProtKB-ARBA"/>
</dbReference>
<dbReference type="SUPFAM" id="SSF69754">
    <property type="entry name" value="Ribosome binding protein Y (YfiA homologue)"/>
    <property type="match status" value="1"/>
</dbReference>
<dbReference type="Pfam" id="PF02482">
    <property type="entry name" value="Ribosomal_S30AE"/>
    <property type="match status" value="1"/>
</dbReference>